<dbReference type="Pfam" id="PF11325">
    <property type="entry name" value="DUF3127"/>
    <property type="match status" value="1"/>
</dbReference>
<dbReference type="InterPro" id="IPR021474">
    <property type="entry name" value="DUF3127"/>
</dbReference>
<evidence type="ECO:0008006" key="4">
    <source>
        <dbReference type="Google" id="ProtNLM"/>
    </source>
</evidence>
<accession>A0A5M8P3Z5</accession>
<organism evidence="2 3">
    <name type="scientific">Candidatus Ordinivivax streblomastigis</name>
    <dbReference type="NCBI Taxonomy" id="2540710"/>
    <lineage>
        <taxon>Bacteria</taxon>
        <taxon>Pseudomonadati</taxon>
        <taxon>Bacteroidota</taxon>
        <taxon>Bacteroidia</taxon>
        <taxon>Bacteroidales</taxon>
        <taxon>Candidatus Ordinivivax</taxon>
    </lineage>
</organism>
<dbReference type="AlphaFoldDB" id="A0A5M8P3Z5"/>
<evidence type="ECO:0000313" key="2">
    <source>
        <dbReference type="EMBL" id="KAA6303046.1"/>
    </source>
</evidence>
<dbReference type="EMBL" id="SNRX01000003">
    <property type="protein sequence ID" value="KAA6303046.1"/>
    <property type="molecule type" value="Genomic_DNA"/>
</dbReference>
<evidence type="ECO:0000256" key="1">
    <source>
        <dbReference type="SAM" id="MobiDB-lite"/>
    </source>
</evidence>
<proteinExistence type="predicted"/>
<reference evidence="2 3" key="1">
    <citation type="submission" date="2019-03" db="EMBL/GenBank/DDBJ databases">
        <title>Single cell metagenomics reveals metabolic interactions within the superorganism composed of flagellate Streblomastix strix and complex community of Bacteroidetes bacteria on its surface.</title>
        <authorList>
            <person name="Treitli S.C."/>
            <person name="Kolisko M."/>
            <person name="Husnik F."/>
            <person name="Keeling P."/>
            <person name="Hampl V."/>
        </authorList>
    </citation>
    <scope>NUCLEOTIDE SEQUENCE [LARGE SCALE GENOMIC DNA]</scope>
    <source>
        <strain evidence="2">St1</strain>
    </source>
</reference>
<evidence type="ECO:0000313" key="3">
    <source>
        <dbReference type="Proteomes" id="UP000324575"/>
    </source>
</evidence>
<protein>
    <recommendedName>
        <fullName evidence="4">DUF3127 domain-containing protein</fullName>
    </recommendedName>
</protein>
<gene>
    <name evidence="2" type="ORF">EZS26_000649</name>
</gene>
<sequence length="141" mass="15677">MLLKQTTYQIFTTMQLTAKLTQVLPAETGMGKNGEWKKQSIIVETEGQYPKKVCITAWGDKLSPSQLQQGNILTIDFDIESREFNGRWYTDLRAWKVESAASAPMQYGPAPSAPLPEIPANYNTSEPPPAAPAPDFNDLPF</sequence>
<comment type="caution">
    <text evidence="2">The sequence shown here is derived from an EMBL/GenBank/DDBJ whole genome shotgun (WGS) entry which is preliminary data.</text>
</comment>
<feature type="region of interest" description="Disordered" evidence="1">
    <location>
        <begin position="105"/>
        <end position="141"/>
    </location>
</feature>
<name>A0A5M8P3Z5_9BACT</name>
<dbReference type="Proteomes" id="UP000324575">
    <property type="component" value="Unassembled WGS sequence"/>
</dbReference>